<feature type="non-terminal residue" evidence="2">
    <location>
        <position position="1"/>
    </location>
</feature>
<dbReference type="EMBL" id="CAXKWB010003174">
    <property type="protein sequence ID" value="CAL4068497.1"/>
    <property type="molecule type" value="Genomic_DNA"/>
</dbReference>
<proteinExistence type="predicted"/>
<gene>
    <name evidence="2" type="ORF">MNOR_LOCUS7299</name>
</gene>
<protein>
    <submittedName>
        <fullName evidence="2">Uncharacterized protein</fullName>
    </submittedName>
</protein>
<evidence type="ECO:0000256" key="1">
    <source>
        <dbReference type="SAM" id="MobiDB-lite"/>
    </source>
</evidence>
<comment type="caution">
    <text evidence="2">The sequence shown here is derived from an EMBL/GenBank/DDBJ whole genome shotgun (WGS) entry which is preliminary data.</text>
</comment>
<sequence>QEKEIHHQKKPSKDYKGAHSRVHPQMLVPRPRPHGIGLHRPSKELLSESEVPAALLVLVDSGRKVVTETLVTLAPRMALLDALKEAKQSFSLKHGPYEPNPFGFKVQILEAERCVGLEEVGQLGTSRTHSLDIIVTRKHNQEVVWEGLCLPRTSDLLVHHGDVITILQRKL</sequence>
<name>A0AAV2Q190_MEGNR</name>
<accession>A0AAV2Q190</accession>
<feature type="region of interest" description="Disordered" evidence="1">
    <location>
        <begin position="1"/>
        <end position="34"/>
    </location>
</feature>
<dbReference type="AlphaFoldDB" id="A0AAV2Q190"/>
<dbReference type="Proteomes" id="UP001497623">
    <property type="component" value="Unassembled WGS sequence"/>
</dbReference>
<keyword evidence="3" id="KW-1185">Reference proteome</keyword>
<feature type="compositionally biased region" description="Basic and acidic residues" evidence="1">
    <location>
        <begin position="1"/>
        <end position="17"/>
    </location>
</feature>
<reference evidence="2 3" key="1">
    <citation type="submission" date="2024-05" db="EMBL/GenBank/DDBJ databases">
        <authorList>
            <person name="Wallberg A."/>
        </authorList>
    </citation>
    <scope>NUCLEOTIDE SEQUENCE [LARGE SCALE GENOMIC DNA]</scope>
</reference>
<evidence type="ECO:0000313" key="3">
    <source>
        <dbReference type="Proteomes" id="UP001497623"/>
    </source>
</evidence>
<organism evidence="2 3">
    <name type="scientific">Meganyctiphanes norvegica</name>
    <name type="common">Northern krill</name>
    <name type="synonym">Thysanopoda norvegica</name>
    <dbReference type="NCBI Taxonomy" id="48144"/>
    <lineage>
        <taxon>Eukaryota</taxon>
        <taxon>Metazoa</taxon>
        <taxon>Ecdysozoa</taxon>
        <taxon>Arthropoda</taxon>
        <taxon>Crustacea</taxon>
        <taxon>Multicrustacea</taxon>
        <taxon>Malacostraca</taxon>
        <taxon>Eumalacostraca</taxon>
        <taxon>Eucarida</taxon>
        <taxon>Euphausiacea</taxon>
        <taxon>Euphausiidae</taxon>
        <taxon>Meganyctiphanes</taxon>
    </lineage>
</organism>
<evidence type="ECO:0000313" key="2">
    <source>
        <dbReference type="EMBL" id="CAL4068497.1"/>
    </source>
</evidence>